<dbReference type="FunFam" id="3.50.50.60:FF:000061">
    <property type="entry name" value="Dihydropyrimidine dehydrogenase [NADP(+)]"/>
    <property type="match status" value="1"/>
</dbReference>
<dbReference type="PROSITE" id="PS51379">
    <property type="entry name" value="4FE4S_FER_2"/>
    <property type="match status" value="2"/>
</dbReference>
<dbReference type="InterPro" id="IPR028261">
    <property type="entry name" value="DPD_II"/>
</dbReference>
<dbReference type="Gene3D" id="3.50.50.60">
    <property type="entry name" value="FAD/NAD(P)-binding domain"/>
    <property type="match status" value="2"/>
</dbReference>
<reference evidence="24" key="2">
    <citation type="submission" date="2025-08" db="UniProtKB">
        <authorList>
            <consortium name="Ensembl"/>
        </authorList>
    </citation>
    <scope>IDENTIFICATION</scope>
</reference>
<dbReference type="SUPFAM" id="SSF51971">
    <property type="entry name" value="Nucleotide-binding domain"/>
    <property type="match status" value="2"/>
</dbReference>
<keyword evidence="8 22" id="KW-0285">Flavoprotein</keyword>
<organism evidence="24 25">
    <name type="scientific">Sparus aurata</name>
    <name type="common">Gilthead sea bream</name>
    <dbReference type="NCBI Taxonomy" id="8175"/>
    <lineage>
        <taxon>Eukaryota</taxon>
        <taxon>Metazoa</taxon>
        <taxon>Chordata</taxon>
        <taxon>Craniata</taxon>
        <taxon>Vertebrata</taxon>
        <taxon>Euteleostomi</taxon>
        <taxon>Actinopterygii</taxon>
        <taxon>Neopterygii</taxon>
        <taxon>Teleostei</taxon>
        <taxon>Neoteleostei</taxon>
        <taxon>Acanthomorphata</taxon>
        <taxon>Eupercaria</taxon>
        <taxon>Spariformes</taxon>
        <taxon>Sparidae</taxon>
        <taxon>Sparus</taxon>
    </lineage>
</organism>
<evidence type="ECO:0000256" key="11">
    <source>
        <dbReference type="ARBA" id="ARBA00022737"/>
    </source>
</evidence>
<dbReference type="GeneTree" id="ENSGT00500000044896"/>
<evidence type="ECO:0000256" key="10">
    <source>
        <dbReference type="ARBA" id="ARBA00022723"/>
    </source>
</evidence>
<keyword evidence="9 22" id="KW-0288">FMN</keyword>
<dbReference type="FunFam" id="3.30.70.20:FF:000023">
    <property type="entry name" value="Dihydropyrimidine dehydrogenase [NADP(+)]"/>
    <property type="match status" value="1"/>
</dbReference>
<evidence type="ECO:0000256" key="19">
    <source>
        <dbReference type="ARBA" id="ARBA00032722"/>
    </source>
</evidence>
<protein>
    <recommendedName>
        <fullName evidence="6 22">Dihydropyrimidine dehydrogenase [NADP(+)]</fullName>
        <shortName evidence="22">DHPDHase</shortName>
        <shortName evidence="22">DPD</shortName>
        <ecNumber evidence="5 22">1.3.1.2</ecNumber>
    </recommendedName>
    <alternativeName>
        <fullName evidence="19 22">Dihydrothymine dehydrogenase</fullName>
    </alternativeName>
    <alternativeName>
        <fullName evidence="18 22">Dihydrouracil dehydrogenase</fullName>
    </alternativeName>
</protein>
<dbReference type="Pfam" id="PF01180">
    <property type="entry name" value="DHO_dh"/>
    <property type="match status" value="1"/>
</dbReference>
<dbReference type="Gene3D" id="3.30.70.20">
    <property type="match status" value="1"/>
</dbReference>
<sequence>MLSKDPPDIENILALNPRVKTHAQIMSTANKKKEKKHWKRNPDRTCDSCVKLENNFDDIKHTTLSERGALREAMRCLKCADAPCQKSCPTNLDVKTFITSISNKNYYGAARAILSDNPLGLTCGMVCPTSELCVGGCNLYASEEGPINIGGLQQFATEVFSKMGIPQIRNPELPPANEMPESYHVPIALIGCGPASVSCASFLARLGYDNITIFEKQKYIGGLSFIKMMCDKLYYHLCLDMVLLNVCAHQVVCEKGLGTNGMTLTSLREEGFKAVFIGIGLPQANRAKIFQGLTMDQGFFTSKDFLPMVALASKKGMCQCRSSLPELRGVVIVLGAGDTAFDCATSALRCGARRVYVCFRKGFTNIRAVPEEMELAKEEQCEFLPFLSPREVIMKNGQVAGLRFCRTEQTEEGDWMEDEEQVVKLKADYIISAFGSMLNEPKVTEAMSPVKLNRWGTPEVNTDTMQTSEPWVFAGGDIAGLANTSVESVNDGKQASWHIHRHIQSLYGQIVDPVPKLPLFYSAIDQVDISVEVCGIKFPNPFGLASAPPTTSTAMIRRAFEQGWGFALTKTFGLNKDLVTNVSPRIVRGTTSGNLYGPGQGSFLNIELISEKTAAYWCQSVTELKRDFPNNVVISSIMCSYNKEDWTELAKMAENSGADALELNLSCPHGMGERGMGLACGQDPVLVRNICRWVRDAISIPFFAKLTPNVTNIVDIAKAAHEGGADGVTATNTVSGMMGLKADGAPWPSVGKGKRTTYGGVSGNAIRPIALRAVSAIGRAIPGFPILATGGIDSAETGLQFLHAGASVLQVCSAVQNQDFTVIEDYCVGLKALLYLKSLELNGWDGQSPPTERHQKGKPVPKLEDLVGKSLPSFGPYLQQKTEVIADYKKKLRGVQTDVMVTTNGRVSTPKKPVPAVKVQYTINYSIPTPFSQVQALIDEEMCINCGKCYMTCNDSGYQAIEFDPETHLPVVSDSCTGCTLCLSVCPIIDCIKMVTRTTPYQPKRGVPVSPVH</sequence>
<dbReference type="GO" id="GO:0046872">
    <property type="term" value="F:metal ion binding"/>
    <property type="evidence" value="ECO:0007669"/>
    <property type="project" value="UniProtKB-KW"/>
</dbReference>
<evidence type="ECO:0000256" key="17">
    <source>
        <dbReference type="ARBA" id="ARBA00023014"/>
    </source>
</evidence>
<dbReference type="PANTHER" id="PTHR43073">
    <property type="entry name" value="DIHYDROPYRIMIDINE DEHYDROGENASE [NADP(+)]"/>
    <property type="match status" value="1"/>
</dbReference>
<reference evidence="24" key="3">
    <citation type="submission" date="2025-09" db="UniProtKB">
        <authorList>
            <consortium name="Ensembl"/>
        </authorList>
    </citation>
    <scope>IDENTIFICATION</scope>
</reference>
<evidence type="ECO:0000313" key="24">
    <source>
        <dbReference type="Ensembl" id="ENSSAUP00010017358.1"/>
    </source>
</evidence>
<evidence type="ECO:0000256" key="6">
    <source>
        <dbReference type="ARBA" id="ARBA00018247"/>
    </source>
</evidence>
<evidence type="ECO:0000256" key="1">
    <source>
        <dbReference type="ARBA" id="ARBA00001917"/>
    </source>
</evidence>
<evidence type="ECO:0000256" key="22">
    <source>
        <dbReference type="RuleBase" id="RU364041"/>
    </source>
</evidence>
<keyword evidence="25" id="KW-1185">Reference proteome</keyword>
<comment type="cofactor">
    <cofactor evidence="1 22">
        <name>FMN</name>
        <dbReference type="ChEBI" id="CHEBI:58210"/>
    </cofactor>
</comment>
<dbReference type="Pfam" id="PF14697">
    <property type="entry name" value="Fer4_21"/>
    <property type="match status" value="1"/>
</dbReference>
<feature type="domain" description="4Fe-4S ferredoxin-type" evidence="23">
    <location>
        <begin position="967"/>
        <end position="997"/>
    </location>
</feature>
<comment type="similarity">
    <text evidence="4 22">Belongs to the dihydropyrimidine dehydrogenase family.</text>
</comment>
<name>A0A671UTT2_SPAAU</name>
<comment type="catalytic activity">
    <reaction evidence="21">
        <text>5,6-dihydrothymine + NADP(+) = thymine + NADPH + H(+)</text>
        <dbReference type="Rhea" id="RHEA:58284"/>
        <dbReference type="ChEBI" id="CHEBI:15378"/>
        <dbReference type="ChEBI" id="CHEBI:17821"/>
        <dbReference type="ChEBI" id="CHEBI:27468"/>
        <dbReference type="ChEBI" id="CHEBI:57783"/>
        <dbReference type="ChEBI" id="CHEBI:58349"/>
        <dbReference type="EC" id="1.3.1.2"/>
    </reaction>
    <physiologicalReaction direction="right-to-left" evidence="21">
        <dbReference type="Rhea" id="RHEA:58286"/>
    </physiologicalReaction>
</comment>
<evidence type="ECO:0000256" key="4">
    <source>
        <dbReference type="ARBA" id="ARBA00010804"/>
    </source>
</evidence>
<evidence type="ECO:0000256" key="8">
    <source>
        <dbReference type="ARBA" id="ARBA00022630"/>
    </source>
</evidence>
<comment type="cofactor">
    <cofactor evidence="22">
        <name>[4Fe-4S] cluster</name>
        <dbReference type="ChEBI" id="CHEBI:49883"/>
    </cofactor>
    <text evidence="22">Binds 4 [4Fe-4S] clusters. Contains approximately 16 iron atoms per subunit.</text>
</comment>
<evidence type="ECO:0000256" key="7">
    <source>
        <dbReference type="ARBA" id="ARBA00022485"/>
    </source>
</evidence>
<evidence type="ECO:0000256" key="14">
    <source>
        <dbReference type="ARBA" id="ARBA00022857"/>
    </source>
</evidence>
<evidence type="ECO:0000256" key="16">
    <source>
        <dbReference type="ARBA" id="ARBA00023004"/>
    </source>
</evidence>
<reference evidence="24" key="1">
    <citation type="submission" date="2021-04" db="EMBL/GenBank/DDBJ databases">
        <authorList>
            <consortium name="Wellcome Sanger Institute Data Sharing"/>
        </authorList>
    </citation>
    <scope>NUCLEOTIDE SEQUENCE [LARGE SCALE GENOMIC DNA]</scope>
</reference>
<keyword evidence="10" id="KW-0479">Metal-binding</keyword>
<dbReference type="AlphaFoldDB" id="A0A671UTT2"/>
<dbReference type="Gene3D" id="3.20.20.70">
    <property type="entry name" value="Aldolase class I"/>
    <property type="match status" value="1"/>
</dbReference>
<evidence type="ECO:0000256" key="2">
    <source>
        <dbReference type="ARBA" id="ARBA00001974"/>
    </source>
</evidence>
<gene>
    <name evidence="24" type="primary">DPYD</name>
    <name evidence="24" type="synonym">dpydb</name>
</gene>
<dbReference type="PRINTS" id="PR00419">
    <property type="entry name" value="ADXRDTASE"/>
</dbReference>
<dbReference type="PANTHER" id="PTHR43073:SF2">
    <property type="entry name" value="DIHYDROPYRIMIDINE DEHYDROGENASE [NADP(+)]"/>
    <property type="match status" value="1"/>
</dbReference>
<keyword evidence="13 22" id="KW-0274">FAD</keyword>
<dbReference type="GO" id="GO:0017113">
    <property type="term" value="F:dihydropyrimidine dehydrogenase (NADP+) activity"/>
    <property type="evidence" value="ECO:0007669"/>
    <property type="project" value="UniProtKB-EC"/>
</dbReference>
<evidence type="ECO:0000256" key="3">
    <source>
        <dbReference type="ARBA" id="ARBA00004668"/>
    </source>
</evidence>
<keyword evidence="11" id="KW-0677">Repeat</keyword>
<dbReference type="InterPro" id="IPR023753">
    <property type="entry name" value="FAD/NAD-binding_dom"/>
</dbReference>
<dbReference type="InterPro" id="IPR017896">
    <property type="entry name" value="4Fe4S_Fe-S-bd"/>
</dbReference>
<dbReference type="InterPro" id="IPR009051">
    <property type="entry name" value="Helical_ferredxn"/>
</dbReference>
<dbReference type="InterPro" id="IPR005720">
    <property type="entry name" value="Dihydroorotate_DH_cat"/>
</dbReference>
<dbReference type="Ensembl" id="ENSSAUT00010018365.1">
    <property type="protein sequence ID" value="ENSSAUP00010017358.1"/>
    <property type="gene ID" value="ENSSAUG00010007417.1"/>
</dbReference>
<evidence type="ECO:0000259" key="23">
    <source>
        <dbReference type="PROSITE" id="PS51379"/>
    </source>
</evidence>
<dbReference type="GO" id="GO:0006210">
    <property type="term" value="P:thymine catabolic process"/>
    <property type="evidence" value="ECO:0007669"/>
    <property type="project" value="TreeGrafter"/>
</dbReference>
<dbReference type="InterPro" id="IPR013785">
    <property type="entry name" value="Aldolase_TIM"/>
</dbReference>
<keyword evidence="17" id="KW-0411">Iron-sulfur</keyword>
<dbReference type="SUPFAM" id="SSF51395">
    <property type="entry name" value="FMN-linked oxidoreductases"/>
    <property type="match status" value="1"/>
</dbReference>
<evidence type="ECO:0000313" key="25">
    <source>
        <dbReference type="Proteomes" id="UP000472265"/>
    </source>
</evidence>
<evidence type="ECO:0000256" key="20">
    <source>
        <dbReference type="ARBA" id="ARBA00047626"/>
    </source>
</evidence>
<comment type="function">
    <text evidence="22">Involved in pyrimidine base degradation. Catalyzes the reduction of uracil and thymine.</text>
</comment>
<proteinExistence type="inferred from homology"/>
<dbReference type="InterPro" id="IPR036188">
    <property type="entry name" value="FAD/NAD-bd_sf"/>
</dbReference>
<dbReference type="GO" id="GO:0019483">
    <property type="term" value="P:beta-alanine biosynthetic process"/>
    <property type="evidence" value="ECO:0007669"/>
    <property type="project" value="UniProtKB-UniPathway"/>
</dbReference>
<dbReference type="EC" id="1.3.1.2" evidence="5 22"/>
<dbReference type="Gene3D" id="1.10.1060.10">
    <property type="entry name" value="Alpha-helical ferredoxin"/>
    <property type="match status" value="1"/>
</dbReference>
<keyword evidence="16 22" id="KW-0408">Iron</keyword>
<dbReference type="Pfam" id="PF14691">
    <property type="entry name" value="Fer4_20"/>
    <property type="match status" value="1"/>
</dbReference>
<comment type="catalytic activity">
    <reaction evidence="20">
        <text>5,6-dihydrouracil + NADP(+) = uracil + NADPH + H(+)</text>
        <dbReference type="Rhea" id="RHEA:18093"/>
        <dbReference type="ChEBI" id="CHEBI:15378"/>
        <dbReference type="ChEBI" id="CHEBI:15901"/>
        <dbReference type="ChEBI" id="CHEBI:17568"/>
        <dbReference type="ChEBI" id="CHEBI:57783"/>
        <dbReference type="ChEBI" id="CHEBI:58349"/>
        <dbReference type="EC" id="1.3.1.2"/>
    </reaction>
    <physiologicalReaction direction="right-to-left" evidence="20">
        <dbReference type="Rhea" id="RHEA:18095"/>
    </physiologicalReaction>
</comment>
<dbReference type="GO" id="GO:0050661">
    <property type="term" value="F:NADP binding"/>
    <property type="evidence" value="ECO:0007669"/>
    <property type="project" value="TreeGrafter"/>
</dbReference>
<evidence type="ECO:0000256" key="18">
    <source>
        <dbReference type="ARBA" id="ARBA00030119"/>
    </source>
</evidence>
<dbReference type="SUPFAM" id="SSF54862">
    <property type="entry name" value="4Fe-4S ferredoxins"/>
    <property type="match status" value="1"/>
</dbReference>
<dbReference type="GO" id="GO:0006212">
    <property type="term" value="P:uracil catabolic process"/>
    <property type="evidence" value="ECO:0007669"/>
    <property type="project" value="TreeGrafter"/>
</dbReference>
<keyword evidence="15 22" id="KW-0560">Oxidoreductase</keyword>
<dbReference type="GO" id="GO:0005829">
    <property type="term" value="C:cytosol"/>
    <property type="evidence" value="ECO:0007669"/>
    <property type="project" value="TreeGrafter"/>
</dbReference>
<comment type="pathway">
    <text evidence="3 22">Amino-acid biosynthesis; beta-alanine biosynthesis.</text>
</comment>
<dbReference type="Pfam" id="PF07992">
    <property type="entry name" value="Pyr_redox_2"/>
    <property type="match status" value="1"/>
</dbReference>
<evidence type="ECO:0000256" key="15">
    <source>
        <dbReference type="ARBA" id="ARBA00023002"/>
    </source>
</evidence>
<dbReference type="FunFam" id="3.20.20.70:FF:000027">
    <property type="entry name" value="Dihydropyrimidine dehydrogenase [NADP(+)]"/>
    <property type="match status" value="1"/>
</dbReference>
<accession>A0A671UTT2</accession>
<dbReference type="GO" id="GO:0051539">
    <property type="term" value="F:4 iron, 4 sulfur cluster binding"/>
    <property type="evidence" value="ECO:0007669"/>
    <property type="project" value="UniProtKB-KW"/>
</dbReference>
<dbReference type="UniPathway" id="UPA00131"/>
<feature type="domain" description="4Fe-4S ferredoxin-type" evidence="23">
    <location>
        <begin position="934"/>
        <end position="966"/>
    </location>
</feature>
<dbReference type="SUPFAM" id="SSF46548">
    <property type="entry name" value="alpha-helical ferredoxin"/>
    <property type="match status" value="1"/>
</dbReference>
<evidence type="ECO:0000256" key="9">
    <source>
        <dbReference type="ARBA" id="ARBA00022643"/>
    </source>
</evidence>
<evidence type="ECO:0000256" key="5">
    <source>
        <dbReference type="ARBA" id="ARBA00013004"/>
    </source>
</evidence>
<keyword evidence="14 22" id="KW-0521">NADP</keyword>
<dbReference type="CDD" id="cd02940">
    <property type="entry name" value="DHPD_FMN"/>
    <property type="match status" value="1"/>
</dbReference>
<comment type="cofactor">
    <cofactor evidence="2 22">
        <name>FAD</name>
        <dbReference type="ChEBI" id="CHEBI:57692"/>
    </cofactor>
</comment>
<evidence type="ECO:0000256" key="12">
    <source>
        <dbReference type="ARBA" id="ARBA00022741"/>
    </source>
</evidence>
<dbReference type="GO" id="GO:0002058">
    <property type="term" value="F:uracil binding"/>
    <property type="evidence" value="ECO:0007669"/>
    <property type="project" value="TreeGrafter"/>
</dbReference>
<keyword evidence="7 22" id="KW-0004">4Fe-4S</keyword>
<dbReference type="FunFam" id="1.10.1060.10:FF:000007">
    <property type="entry name" value="Dihydropyrimidine dehydrogenase [NADP(+)]"/>
    <property type="match status" value="1"/>
</dbReference>
<dbReference type="Proteomes" id="UP000472265">
    <property type="component" value="Chromosome 21"/>
</dbReference>
<dbReference type="PROSITE" id="PS00198">
    <property type="entry name" value="4FE4S_FER_1"/>
    <property type="match status" value="1"/>
</dbReference>
<evidence type="ECO:0000256" key="21">
    <source>
        <dbReference type="ARBA" id="ARBA00049121"/>
    </source>
</evidence>
<evidence type="ECO:0000256" key="13">
    <source>
        <dbReference type="ARBA" id="ARBA00022827"/>
    </source>
</evidence>
<keyword evidence="12" id="KW-0547">Nucleotide-binding</keyword>
<dbReference type="InterPro" id="IPR017900">
    <property type="entry name" value="4Fe4S_Fe_S_CS"/>
</dbReference>